<accession>A0A1G4IY73</accession>
<keyword evidence="9" id="KW-1185">Reference proteome</keyword>
<dbReference type="InterPro" id="IPR051945">
    <property type="entry name" value="RRM_MRD1_RNA_proc_ribogen"/>
</dbReference>
<dbReference type="InterPro" id="IPR035979">
    <property type="entry name" value="RBD_domain_sf"/>
</dbReference>
<feature type="compositionally biased region" description="Basic and acidic residues" evidence="6">
    <location>
        <begin position="185"/>
        <end position="198"/>
    </location>
</feature>
<feature type="region of interest" description="Disordered" evidence="6">
    <location>
        <begin position="106"/>
        <end position="198"/>
    </location>
</feature>
<comment type="subcellular location">
    <subcellularLocation>
        <location evidence="1">Nucleus</location>
    </subcellularLocation>
</comment>
<dbReference type="PROSITE" id="PS50102">
    <property type="entry name" value="RRM"/>
    <property type="match status" value="2"/>
</dbReference>
<name>A0A1G4IY73_9SACH</name>
<keyword evidence="3 5" id="KW-0694">RNA-binding</keyword>
<dbReference type="GO" id="GO:0031370">
    <property type="term" value="F:eukaryotic initiation factor 4G binding"/>
    <property type="evidence" value="ECO:0007669"/>
    <property type="project" value="EnsemblFungi"/>
</dbReference>
<feature type="compositionally biased region" description="Low complexity" evidence="6">
    <location>
        <begin position="11"/>
        <end position="21"/>
    </location>
</feature>
<evidence type="ECO:0000256" key="5">
    <source>
        <dbReference type="PROSITE-ProRule" id="PRU00176"/>
    </source>
</evidence>
<evidence type="ECO:0000256" key="6">
    <source>
        <dbReference type="SAM" id="MobiDB-lite"/>
    </source>
</evidence>
<protein>
    <submittedName>
        <fullName evidence="8">LADA_0C02718g1_1</fullName>
    </submittedName>
</protein>
<keyword evidence="2" id="KW-0677">Repeat</keyword>
<evidence type="ECO:0000313" key="8">
    <source>
        <dbReference type="EMBL" id="SCU82054.1"/>
    </source>
</evidence>
<organism evidence="8 9">
    <name type="scientific">Lachancea dasiensis</name>
    <dbReference type="NCBI Taxonomy" id="1072105"/>
    <lineage>
        <taxon>Eukaryota</taxon>
        <taxon>Fungi</taxon>
        <taxon>Dikarya</taxon>
        <taxon>Ascomycota</taxon>
        <taxon>Saccharomycotina</taxon>
        <taxon>Saccharomycetes</taxon>
        <taxon>Saccharomycetales</taxon>
        <taxon>Saccharomycetaceae</taxon>
        <taxon>Lachancea</taxon>
    </lineage>
</organism>
<dbReference type="InterPro" id="IPR012677">
    <property type="entry name" value="Nucleotide-bd_a/b_plait_sf"/>
</dbReference>
<feature type="region of interest" description="Disordered" evidence="6">
    <location>
        <begin position="1"/>
        <end position="21"/>
    </location>
</feature>
<dbReference type="Pfam" id="PF00076">
    <property type="entry name" value="RRM_1"/>
    <property type="match status" value="2"/>
</dbReference>
<dbReference type="GO" id="GO:0032055">
    <property type="term" value="P:negative regulation of translation in response to stress"/>
    <property type="evidence" value="ECO:0007669"/>
    <property type="project" value="EnsemblFungi"/>
</dbReference>
<evidence type="ECO:0000313" key="9">
    <source>
        <dbReference type="Proteomes" id="UP000190274"/>
    </source>
</evidence>
<proteinExistence type="predicted"/>
<sequence length="317" mass="34826">MSVNESATSIPAADPAPAAAPRTIVDPETTIFVGNVARDCDESDLSQVFEEEVEVEIPSVKSGRTFKQRYAFVKFPGKIDFDALKAKYDKTVVKERGIYIRRAQTEEERDLKRKARANRPKKLNKSKDSSTKTAVDSGTVAADSTATEAASSAGDGEDDSAAPAGRPEKGTSKNPVRSAIPAPPKRQDRPRAPLESMERSADTLYVNNVPYMATKEQVAEFFGTKPELVVLPLRRMRNVKTKQFFYSKRMNRGIAFVTFQNCSDIAQKVVEFQGKSFNDRELAVDVAALKPPREEVSAEQVQPTAADSNQDELSTAA</sequence>
<dbReference type="GO" id="GO:0005730">
    <property type="term" value="C:nucleolus"/>
    <property type="evidence" value="ECO:0007669"/>
    <property type="project" value="EnsemblFungi"/>
</dbReference>
<feature type="domain" description="RRM" evidence="7">
    <location>
        <begin position="29"/>
        <end position="105"/>
    </location>
</feature>
<dbReference type="EMBL" id="LT598459">
    <property type="protein sequence ID" value="SCU82054.1"/>
    <property type="molecule type" value="Genomic_DNA"/>
</dbReference>
<evidence type="ECO:0000256" key="2">
    <source>
        <dbReference type="ARBA" id="ARBA00022737"/>
    </source>
</evidence>
<dbReference type="STRING" id="1266660.A0A1G4IY73"/>
<dbReference type="Gene3D" id="3.30.70.330">
    <property type="match status" value="2"/>
</dbReference>
<dbReference type="GO" id="GO:0048027">
    <property type="term" value="F:mRNA 5'-UTR binding"/>
    <property type="evidence" value="ECO:0007669"/>
    <property type="project" value="EnsemblFungi"/>
</dbReference>
<dbReference type="PANTHER" id="PTHR48039">
    <property type="entry name" value="RNA-BINDING MOTIF PROTEIN 14B"/>
    <property type="match status" value="1"/>
</dbReference>
<gene>
    <name evidence="8" type="ORF">LADA_0C02718G</name>
</gene>
<feature type="compositionally biased region" description="Low complexity" evidence="6">
    <location>
        <begin position="141"/>
        <end position="154"/>
    </location>
</feature>
<evidence type="ECO:0000256" key="3">
    <source>
        <dbReference type="ARBA" id="ARBA00022884"/>
    </source>
</evidence>
<dbReference type="SMART" id="SM00360">
    <property type="entry name" value="RRM"/>
    <property type="match status" value="2"/>
</dbReference>
<keyword evidence="4" id="KW-0539">Nucleus</keyword>
<dbReference type="GO" id="GO:0000932">
    <property type="term" value="C:P-body"/>
    <property type="evidence" value="ECO:0007669"/>
    <property type="project" value="EnsemblFungi"/>
</dbReference>
<reference evidence="9" key="1">
    <citation type="submission" date="2016-03" db="EMBL/GenBank/DDBJ databases">
        <authorList>
            <person name="Devillers H."/>
        </authorList>
    </citation>
    <scope>NUCLEOTIDE SEQUENCE [LARGE SCALE GENOMIC DNA]</scope>
</reference>
<dbReference type="GO" id="GO:0035617">
    <property type="term" value="P:stress granule disassembly"/>
    <property type="evidence" value="ECO:0007669"/>
    <property type="project" value="EnsemblFungi"/>
</dbReference>
<feature type="domain" description="RRM" evidence="7">
    <location>
        <begin position="202"/>
        <end position="289"/>
    </location>
</feature>
<evidence type="ECO:0000259" key="7">
    <source>
        <dbReference type="PROSITE" id="PS50102"/>
    </source>
</evidence>
<dbReference type="SUPFAM" id="SSF54928">
    <property type="entry name" value="RNA-binding domain, RBD"/>
    <property type="match status" value="2"/>
</dbReference>
<evidence type="ECO:0000256" key="1">
    <source>
        <dbReference type="ARBA" id="ARBA00004123"/>
    </source>
</evidence>
<feature type="compositionally biased region" description="Polar residues" evidence="6">
    <location>
        <begin position="299"/>
        <end position="317"/>
    </location>
</feature>
<dbReference type="AlphaFoldDB" id="A0A1G4IY73"/>
<dbReference type="Proteomes" id="UP000190274">
    <property type="component" value="Chromosome C"/>
</dbReference>
<dbReference type="GO" id="GO:0045947">
    <property type="term" value="P:negative regulation of translational initiation"/>
    <property type="evidence" value="ECO:0007669"/>
    <property type="project" value="EnsemblFungi"/>
</dbReference>
<dbReference type="InterPro" id="IPR000504">
    <property type="entry name" value="RRM_dom"/>
</dbReference>
<feature type="compositionally biased region" description="Basic residues" evidence="6">
    <location>
        <begin position="112"/>
        <end position="124"/>
    </location>
</feature>
<dbReference type="OrthoDB" id="439808at2759"/>
<evidence type="ECO:0000256" key="4">
    <source>
        <dbReference type="ARBA" id="ARBA00023242"/>
    </source>
</evidence>
<dbReference type="PANTHER" id="PTHR48039:SF5">
    <property type="entry name" value="RNA-BINDING PROTEIN 28"/>
    <property type="match status" value="1"/>
</dbReference>
<feature type="region of interest" description="Disordered" evidence="6">
    <location>
        <begin position="293"/>
        <end position="317"/>
    </location>
</feature>
<dbReference type="GO" id="GO:0010494">
    <property type="term" value="C:cytoplasmic stress granule"/>
    <property type="evidence" value="ECO:0007669"/>
    <property type="project" value="EnsemblFungi"/>
</dbReference>